<evidence type="ECO:0000313" key="1">
    <source>
        <dbReference type="EMBL" id="ALS97208.1"/>
    </source>
</evidence>
<reference evidence="1 2" key="1">
    <citation type="submission" date="2015-12" db="EMBL/GenBank/DDBJ databases">
        <title>Complete genome of Lacimicrobium alkaliphilum KCTC 32984.</title>
        <authorList>
            <person name="Kim S.-G."/>
            <person name="Lee Y.-J."/>
        </authorList>
    </citation>
    <scope>NUCLEOTIDE SEQUENCE [LARGE SCALE GENOMIC DNA]</scope>
    <source>
        <strain evidence="1 2">YelD216</strain>
    </source>
</reference>
<accession>A0A0U3AW76</accession>
<proteinExistence type="predicted"/>
<dbReference type="Proteomes" id="UP000068447">
    <property type="component" value="Chromosome"/>
</dbReference>
<dbReference type="RefSeq" id="WP_062475845.1">
    <property type="nucleotide sequence ID" value="NZ_CP013650.1"/>
</dbReference>
<keyword evidence="2" id="KW-1185">Reference proteome</keyword>
<sequence>MDNSAKRYIKVGNWMFEVKMVRAIRVEEYGKPYDAVAHMTFNGDEVYVDSQLSSADENLGRKDLEAFLNFAQMMDVGNFRYDRFQNGERRGRNIKLMESVEKAEPQPNIRLVK</sequence>
<dbReference type="AlphaFoldDB" id="A0A0U3AW76"/>
<dbReference type="KEGG" id="lal:AT746_02215"/>
<organism evidence="1 2">
    <name type="scientific">Lacimicrobium alkaliphilum</name>
    <dbReference type="NCBI Taxonomy" id="1526571"/>
    <lineage>
        <taxon>Bacteria</taxon>
        <taxon>Pseudomonadati</taxon>
        <taxon>Pseudomonadota</taxon>
        <taxon>Gammaproteobacteria</taxon>
        <taxon>Alteromonadales</taxon>
        <taxon>Alteromonadaceae</taxon>
        <taxon>Lacimicrobium</taxon>
    </lineage>
</organism>
<evidence type="ECO:0000313" key="2">
    <source>
        <dbReference type="Proteomes" id="UP000068447"/>
    </source>
</evidence>
<gene>
    <name evidence="1" type="ORF">AT746_02215</name>
</gene>
<name>A0A0U3AW76_9ALTE</name>
<dbReference type="OrthoDB" id="6385903at2"/>
<dbReference type="EMBL" id="CP013650">
    <property type="protein sequence ID" value="ALS97208.1"/>
    <property type="molecule type" value="Genomic_DNA"/>
</dbReference>
<protein>
    <submittedName>
        <fullName evidence="1">Uncharacterized protein</fullName>
    </submittedName>
</protein>